<reference evidence="9 10" key="1">
    <citation type="submission" date="2021-02" db="EMBL/GenBank/DDBJ databases">
        <title>Draft genome and description of Leucobacter sp nov strain Marseille-Q4368.</title>
        <authorList>
            <person name="Boxberger M."/>
            <person name="La Scola B."/>
        </authorList>
    </citation>
    <scope>NUCLEOTIDE SEQUENCE [LARGE SCALE GENOMIC DNA]</scope>
    <source>
        <strain evidence="9 10">Marseille-Q4368</strain>
    </source>
</reference>
<evidence type="ECO:0000256" key="4">
    <source>
        <dbReference type="ARBA" id="ARBA00022692"/>
    </source>
</evidence>
<feature type="transmembrane region" description="Helical" evidence="7">
    <location>
        <begin position="224"/>
        <end position="245"/>
    </location>
</feature>
<gene>
    <name evidence="9" type="ORF">JSQ98_04325</name>
</gene>
<evidence type="ECO:0000313" key="9">
    <source>
        <dbReference type="EMBL" id="MBS3181422.1"/>
    </source>
</evidence>
<evidence type="ECO:0000256" key="1">
    <source>
        <dbReference type="ARBA" id="ARBA00004651"/>
    </source>
</evidence>
<dbReference type="PANTHER" id="PTHR40074">
    <property type="entry name" value="O-ACETYLTRANSFERASE WECH"/>
    <property type="match status" value="1"/>
</dbReference>
<name>A0ABS5M2J0_9MICO</name>
<feature type="transmembrane region" description="Helical" evidence="7">
    <location>
        <begin position="326"/>
        <end position="348"/>
    </location>
</feature>
<keyword evidence="6 7" id="KW-0472">Membrane</keyword>
<evidence type="ECO:0000256" key="5">
    <source>
        <dbReference type="ARBA" id="ARBA00022989"/>
    </source>
</evidence>
<evidence type="ECO:0000256" key="3">
    <source>
        <dbReference type="ARBA" id="ARBA00022475"/>
    </source>
</evidence>
<dbReference type="GO" id="GO:0016746">
    <property type="term" value="F:acyltransferase activity"/>
    <property type="evidence" value="ECO:0007669"/>
    <property type="project" value="UniProtKB-KW"/>
</dbReference>
<evidence type="ECO:0000256" key="2">
    <source>
        <dbReference type="ARBA" id="ARBA00007400"/>
    </source>
</evidence>
<evidence type="ECO:0000256" key="6">
    <source>
        <dbReference type="ARBA" id="ARBA00023136"/>
    </source>
</evidence>
<protein>
    <submittedName>
        <fullName evidence="9">Acyltransferase family protein</fullName>
    </submittedName>
</protein>
<keyword evidence="9" id="KW-0808">Transferase</keyword>
<feature type="transmembrane region" description="Helical" evidence="7">
    <location>
        <begin position="292"/>
        <end position="314"/>
    </location>
</feature>
<comment type="subcellular location">
    <subcellularLocation>
        <location evidence="1">Cell membrane</location>
        <topology evidence="1">Multi-pass membrane protein</topology>
    </subcellularLocation>
</comment>
<dbReference type="PANTHER" id="PTHR40074:SF2">
    <property type="entry name" value="O-ACETYLTRANSFERASE WECH"/>
    <property type="match status" value="1"/>
</dbReference>
<sequence length="359" mass="39071">MRRQTGNGAPSTRSASNRIEYFDLLRCVAIIAVVMIHAAITEWHAIPPDSARWEQLTWINSALRFSVPIFFMISGALFLDPEKRVSRRSLFRRRIPRLLIAYAVWSTAYAALGVYGPGGDGDATDFLRAAVTGHFHLWFLLALLGLNLGTPILRTVVEDRRVAWYFVALAIPFAGVLPLLTGIPVAGELLADVLGSMRFDLVLGYAGYFVLGYLLHTTTLRGRALAVWGCLAVAGIAVTIVGTSGVSRAAGETDERFFDFTTLNVAVVSVAVFAAAKAWGDSHRISARWDRVVSLVAGASFGIYLVHPFFLWLLRRFGVTTEIAPPLVGVVAVTVLAFVLSLGASMLLRTVPRLRGVLA</sequence>
<keyword evidence="4 7" id="KW-0812">Transmembrane</keyword>
<keyword evidence="9" id="KW-0012">Acyltransferase</keyword>
<feature type="transmembrane region" description="Helical" evidence="7">
    <location>
        <begin position="99"/>
        <end position="117"/>
    </location>
</feature>
<dbReference type="EMBL" id="JAFEVO010000001">
    <property type="protein sequence ID" value="MBS3181422.1"/>
    <property type="molecule type" value="Genomic_DNA"/>
</dbReference>
<feature type="transmembrane region" description="Helical" evidence="7">
    <location>
        <begin position="137"/>
        <end position="157"/>
    </location>
</feature>
<accession>A0ABS5M2J0</accession>
<comment type="caution">
    <text evidence="9">The sequence shown here is derived from an EMBL/GenBank/DDBJ whole genome shotgun (WGS) entry which is preliminary data.</text>
</comment>
<feature type="domain" description="Acyltransferase 3" evidence="8">
    <location>
        <begin position="20"/>
        <end position="343"/>
    </location>
</feature>
<dbReference type="Proteomes" id="UP000811492">
    <property type="component" value="Unassembled WGS sequence"/>
</dbReference>
<dbReference type="RefSeq" id="WP_211648504.1">
    <property type="nucleotide sequence ID" value="NZ_JAFEVO010000001.1"/>
</dbReference>
<comment type="similarity">
    <text evidence="2">Belongs to the acyltransferase 3 family.</text>
</comment>
<feature type="transmembrane region" description="Helical" evidence="7">
    <location>
        <begin position="257"/>
        <end position="280"/>
    </location>
</feature>
<evidence type="ECO:0000259" key="8">
    <source>
        <dbReference type="Pfam" id="PF01757"/>
    </source>
</evidence>
<dbReference type="Pfam" id="PF01757">
    <property type="entry name" value="Acyl_transf_3"/>
    <property type="match status" value="1"/>
</dbReference>
<feature type="transmembrane region" description="Helical" evidence="7">
    <location>
        <begin position="61"/>
        <end position="79"/>
    </location>
</feature>
<keyword evidence="5 7" id="KW-1133">Transmembrane helix</keyword>
<feature type="transmembrane region" description="Helical" evidence="7">
    <location>
        <begin position="21"/>
        <end position="41"/>
    </location>
</feature>
<organism evidence="9 10">
    <name type="scientific">Leucobacter manosquensis</name>
    <dbReference type="NCBI Taxonomy" id="2810611"/>
    <lineage>
        <taxon>Bacteria</taxon>
        <taxon>Bacillati</taxon>
        <taxon>Actinomycetota</taxon>
        <taxon>Actinomycetes</taxon>
        <taxon>Micrococcales</taxon>
        <taxon>Microbacteriaceae</taxon>
        <taxon>Leucobacter</taxon>
    </lineage>
</organism>
<keyword evidence="10" id="KW-1185">Reference proteome</keyword>
<keyword evidence="3" id="KW-1003">Cell membrane</keyword>
<evidence type="ECO:0000313" key="10">
    <source>
        <dbReference type="Proteomes" id="UP000811492"/>
    </source>
</evidence>
<evidence type="ECO:0000256" key="7">
    <source>
        <dbReference type="SAM" id="Phobius"/>
    </source>
</evidence>
<dbReference type="InterPro" id="IPR002656">
    <property type="entry name" value="Acyl_transf_3_dom"/>
</dbReference>
<feature type="transmembrane region" description="Helical" evidence="7">
    <location>
        <begin position="197"/>
        <end position="215"/>
    </location>
</feature>
<feature type="transmembrane region" description="Helical" evidence="7">
    <location>
        <begin position="164"/>
        <end position="185"/>
    </location>
</feature>
<proteinExistence type="inferred from homology"/>